<feature type="domain" description="CMP/dCMP-type deaminase" evidence="19">
    <location>
        <begin position="3"/>
        <end position="125"/>
    </location>
</feature>
<dbReference type="GO" id="GO:0008703">
    <property type="term" value="F:5-amino-6-(5-phosphoribosylamino)uracil reductase activity"/>
    <property type="evidence" value="ECO:0007669"/>
    <property type="project" value="UniProtKB-EC"/>
</dbReference>
<dbReference type="NCBIfam" id="TIGR00326">
    <property type="entry name" value="eubact_ribD"/>
    <property type="match status" value="1"/>
</dbReference>
<evidence type="ECO:0000256" key="8">
    <source>
        <dbReference type="ARBA" id="ARBA00022801"/>
    </source>
</evidence>
<sequence>MKDADVLFMQRAIELALRGKGKTSPNPLVGAVIVKDGQIVGEGYHQKAGTAHAEIHALAQANEEARGSTLYVTLEPCSHYGRTPPCTEAILKAGVKKVVMAMLDPNPQVAGKGMEKLRHEGVEVQVGLLSQETAEINQPFLTWITAQRPHVLAKWAMTVDGKIATLSGDSRWISCPTSRQLVHQWRQDKDAILVGIGTVLADDPQLTTRLADFDPTFDQSEQRHPLRVILDSKGRTPLTAKVLKAEGKTLIAVTEQAPLEKVKALEAIGATVWLCPQNEKGRIDLPSLMARLGQAGITSLLVEGGSSVHGAFLEDKLVDQIAVFIAPKLVGGATAPSPVGGGGVELMSQAWLVKRWRGQPSGEDYLLEGTLREVIPCLQGLWKN</sequence>
<evidence type="ECO:0000256" key="17">
    <source>
        <dbReference type="PIRSR" id="PIRSR006769-2"/>
    </source>
</evidence>
<evidence type="ECO:0000313" key="21">
    <source>
        <dbReference type="Proteomes" id="UP000468766"/>
    </source>
</evidence>
<comment type="catalytic activity">
    <reaction evidence="13 15">
        <text>5-amino-6-(5-phospho-D-ribitylamino)uracil + NADP(+) = 5-amino-6-(5-phospho-D-ribosylamino)uracil + NADPH + H(+)</text>
        <dbReference type="Rhea" id="RHEA:17845"/>
        <dbReference type="ChEBI" id="CHEBI:15378"/>
        <dbReference type="ChEBI" id="CHEBI:57783"/>
        <dbReference type="ChEBI" id="CHEBI:58349"/>
        <dbReference type="ChEBI" id="CHEBI:58421"/>
        <dbReference type="ChEBI" id="CHEBI:58453"/>
        <dbReference type="EC" id="1.1.1.193"/>
    </reaction>
</comment>
<comment type="pathway">
    <text evidence="2 15">Cofactor biosynthesis; riboflavin biosynthesis; 5-amino-6-(D-ribitylamino)uracil from GTP: step 2/4.</text>
</comment>
<dbReference type="InterPro" id="IPR011549">
    <property type="entry name" value="RibD_C"/>
</dbReference>
<dbReference type="EC" id="1.1.1.193" evidence="15"/>
<dbReference type="FunFam" id="3.40.140.10:FF:000025">
    <property type="entry name" value="Riboflavin biosynthesis protein RibD"/>
    <property type="match status" value="1"/>
</dbReference>
<evidence type="ECO:0000256" key="15">
    <source>
        <dbReference type="PIRNR" id="PIRNR006769"/>
    </source>
</evidence>
<feature type="binding site" evidence="17">
    <location>
        <position position="172"/>
    </location>
    <ligand>
        <name>NADP(+)</name>
        <dbReference type="ChEBI" id="CHEBI:58349"/>
    </ligand>
</feature>
<dbReference type="InterPro" id="IPR016192">
    <property type="entry name" value="APOBEC/CMP_deaminase_Zn-bd"/>
</dbReference>
<evidence type="ECO:0000259" key="19">
    <source>
        <dbReference type="PROSITE" id="PS51747"/>
    </source>
</evidence>
<dbReference type="PROSITE" id="PS00903">
    <property type="entry name" value="CYT_DCMP_DEAMINASES_1"/>
    <property type="match status" value="1"/>
</dbReference>
<feature type="binding site" evidence="17">
    <location>
        <position position="232"/>
    </location>
    <ligand>
        <name>NADP(+)</name>
        <dbReference type="ChEBI" id="CHEBI:58349"/>
    </ligand>
</feature>
<dbReference type="Gene3D" id="3.40.430.10">
    <property type="entry name" value="Dihydrofolate Reductase, subunit A"/>
    <property type="match status" value="1"/>
</dbReference>
<keyword evidence="7 15" id="KW-0479">Metal-binding</keyword>
<evidence type="ECO:0000256" key="2">
    <source>
        <dbReference type="ARBA" id="ARBA00004882"/>
    </source>
</evidence>
<evidence type="ECO:0000256" key="4">
    <source>
        <dbReference type="ARBA" id="ARBA00005259"/>
    </source>
</evidence>
<dbReference type="InterPro" id="IPR002734">
    <property type="entry name" value="RibDG_C"/>
</dbReference>
<evidence type="ECO:0000256" key="16">
    <source>
        <dbReference type="PIRSR" id="PIRSR006769-1"/>
    </source>
</evidence>
<evidence type="ECO:0000256" key="9">
    <source>
        <dbReference type="ARBA" id="ARBA00022833"/>
    </source>
</evidence>
<dbReference type="InterPro" id="IPR016193">
    <property type="entry name" value="Cytidine_deaminase-like"/>
</dbReference>
<reference evidence="20 21" key="1">
    <citation type="submission" date="2019-10" db="EMBL/GenBank/DDBJ databases">
        <title>Whole-genome sequence of the extremophile Heliorestis acidaminivorans DSM 24790.</title>
        <authorList>
            <person name="Kyndt J.A."/>
            <person name="Meyer T.E."/>
        </authorList>
    </citation>
    <scope>NUCLEOTIDE SEQUENCE [LARGE SCALE GENOMIC DNA]</scope>
    <source>
        <strain evidence="20 21">DSM 24790</strain>
    </source>
</reference>
<comment type="function">
    <text evidence="1 15">Converts 2,5-diamino-6-(ribosylamino)-4(3h)-pyrimidinone 5'-phosphate into 5-amino-6-(ribosylamino)-2,4(1h,3h)-pyrimidinedione 5'-phosphate.</text>
</comment>
<evidence type="ECO:0000256" key="11">
    <source>
        <dbReference type="ARBA" id="ARBA00023002"/>
    </source>
</evidence>
<dbReference type="GO" id="GO:0008835">
    <property type="term" value="F:diaminohydroxyphosphoribosylaminopyrimidine deaminase activity"/>
    <property type="evidence" value="ECO:0007669"/>
    <property type="project" value="UniProtKB-EC"/>
</dbReference>
<evidence type="ECO:0000256" key="1">
    <source>
        <dbReference type="ARBA" id="ARBA00002151"/>
    </source>
</evidence>
<feature type="active site" description="Proton donor" evidence="16">
    <location>
        <position position="54"/>
    </location>
</feature>
<dbReference type="GO" id="GO:0009231">
    <property type="term" value="P:riboflavin biosynthetic process"/>
    <property type="evidence" value="ECO:0007669"/>
    <property type="project" value="UniProtKB-UniPathway"/>
</dbReference>
<dbReference type="InterPro" id="IPR050765">
    <property type="entry name" value="Riboflavin_Biosynth_HTPR"/>
</dbReference>
<feature type="binding site" evidence="17">
    <location>
        <position position="303"/>
    </location>
    <ligand>
        <name>substrate</name>
    </ligand>
</feature>
<dbReference type="InterPro" id="IPR024072">
    <property type="entry name" value="DHFR-like_dom_sf"/>
</dbReference>
<evidence type="ECO:0000256" key="10">
    <source>
        <dbReference type="ARBA" id="ARBA00022857"/>
    </source>
</evidence>
<dbReference type="RefSeq" id="WP_151617934.1">
    <property type="nucleotide sequence ID" value="NZ_WBXO01000001.1"/>
</dbReference>
<keyword evidence="21" id="KW-1185">Reference proteome</keyword>
<gene>
    <name evidence="20" type="primary">ribD</name>
    <name evidence="20" type="ORF">F9B85_01930</name>
</gene>
<evidence type="ECO:0000313" key="20">
    <source>
        <dbReference type="EMBL" id="KAB2954465.1"/>
    </source>
</evidence>
<comment type="similarity">
    <text evidence="4 15">In the N-terminal section; belongs to the cytidine and deoxycytidylate deaminase family.</text>
</comment>
<feature type="binding site" evidence="17">
    <location>
        <position position="209"/>
    </location>
    <ligand>
        <name>substrate</name>
    </ligand>
</feature>
<dbReference type="Pfam" id="PF01872">
    <property type="entry name" value="RibD_C"/>
    <property type="match status" value="1"/>
</dbReference>
<name>A0A6I0EUL9_9FIRM</name>
<evidence type="ECO:0000256" key="5">
    <source>
        <dbReference type="ARBA" id="ARBA00007417"/>
    </source>
</evidence>
<comment type="similarity">
    <text evidence="5 15">In the C-terminal section; belongs to the HTP reductase family.</text>
</comment>
<keyword evidence="12" id="KW-0511">Multifunctional enzyme</keyword>
<dbReference type="GO" id="GO:0008270">
    <property type="term" value="F:zinc ion binding"/>
    <property type="evidence" value="ECO:0007669"/>
    <property type="project" value="InterPro"/>
</dbReference>
<feature type="binding site" evidence="17">
    <location>
        <position position="202"/>
    </location>
    <ligand>
        <name>NADP(+)</name>
        <dbReference type="ChEBI" id="CHEBI:58349"/>
    </ligand>
</feature>
<dbReference type="PANTHER" id="PTHR38011:SF7">
    <property type="entry name" value="2,5-DIAMINO-6-RIBOSYLAMINO-4(3H)-PYRIMIDINONE 5'-PHOSPHATE REDUCTASE"/>
    <property type="match status" value="1"/>
</dbReference>
<evidence type="ECO:0000256" key="7">
    <source>
        <dbReference type="ARBA" id="ARBA00022723"/>
    </source>
</evidence>
<evidence type="ECO:0000256" key="18">
    <source>
        <dbReference type="PIRSR" id="PIRSR006769-3"/>
    </source>
</evidence>
<evidence type="ECO:0000256" key="14">
    <source>
        <dbReference type="ARBA" id="ARBA00049886"/>
    </source>
</evidence>
<dbReference type="EC" id="3.5.4.26" evidence="15"/>
<dbReference type="NCBIfam" id="TIGR00227">
    <property type="entry name" value="ribD_Cterm"/>
    <property type="match status" value="1"/>
</dbReference>
<proteinExistence type="inferred from homology"/>
<dbReference type="Proteomes" id="UP000468766">
    <property type="component" value="Unassembled WGS sequence"/>
</dbReference>
<dbReference type="GO" id="GO:0050661">
    <property type="term" value="F:NADP binding"/>
    <property type="evidence" value="ECO:0007669"/>
    <property type="project" value="InterPro"/>
</dbReference>
<keyword evidence="8 15" id="KW-0378">Hydrolase</keyword>
<dbReference type="EMBL" id="WBXO01000001">
    <property type="protein sequence ID" value="KAB2954465.1"/>
    <property type="molecule type" value="Genomic_DNA"/>
</dbReference>
<comment type="pathway">
    <text evidence="3 15">Cofactor biosynthesis; riboflavin biosynthesis; 5-amino-6-(D-ribitylamino)uracil from GTP: step 3/4.</text>
</comment>
<keyword evidence="6 15" id="KW-0686">Riboflavin biosynthesis</keyword>
<evidence type="ECO:0000256" key="13">
    <source>
        <dbReference type="ARBA" id="ARBA00049861"/>
    </source>
</evidence>
<dbReference type="Pfam" id="PF00383">
    <property type="entry name" value="dCMP_cyt_deam_1"/>
    <property type="match status" value="1"/>
</dbReference>
<feature type="binding site" evidence="17">
    <location>
        <position position="198"/>
    </location>
    <ligand>
        <name>NADP(+)</name>
        <dbReference type="ChEBI" id="CHEBI:58349"/>
    </ligand>
</feature>
<feature type="binding site" evidence="17">
    <location>
        <position position="170"/>
    </location>
    <ligand>
        <name>substrate</name>
    </ligand>
</feature>
<comment type="caution">
    <text evidence="20">The sequence shown here is derived from an EMBL/GenBank/DDBJ whole genome shotgun (WGS) entry which is preliminary data.</text>
</comment>
<feature type="binding site" evidence="17">
    <location>
        <begin position="305"/>
        <end position="311"/>
    </location>
    <ligand>
        <name>NADP(+)</name>
        <dbReference type="ChEBI" id="CHEBI:58349"/>
    </ligand>
</feature>
<protein>
    <recommendedName>
        <fullName evidence="15">Riboflavin biosynthesis protein RibD</fullName>
    </recommendedName>
    <domain>
        <recommendedName>
            <fullName evidence="15">Diaminohydroxyphosphoribosylaminopyrimidine deaminase</fullName>
            <shortName evidence="15">DRAP deaminase</shortName>
            <ecNumber evidence="15">3.5.4.26</ecNumber>
        </recommendedName>
        <alternativeName>
            <fullName evidence="15">Riboflavin-specific deaminase</fullName>
        </alternativeName>
    </domain>
    <domain>
        <recommendedName>
            <fullName evidence="15">5-amino-6-(5-phosphoribosylamino)uracil reductase</fullName>
            <ecNumber evidence="15">1.1.1.193</ecNumber>
        </recommendedName>
        <alternativeName>
            <fullName evidence="15">HTP reductase</fullName>
        </alternativeName>
    </domain>
</protein>
<organism evidence="20 21">
    <name type="scientific">Heliorestis acidaminivorans</name>
    <dbReference type="NCBI Taxonomy" id="553427"/>
    <lineage>
        <taxon>Bacteria</taxon>
        <taxon>Bacillati</taxon>
        <taxon>Bacillota</taxon>
        <taxon>Clostridia</taxon>
        <taxon>Eubacteriales</taxon>
        <taxon>Heliobacteriaceae</taxon>
        <taxon>Heliorestis</taxon>
    </lineage>
</organism>
<feature type="binding site" evidence="18">
    <location>
        <position position="77"/>
    </location>
    <ligand>
        <name>Zn(2+)</name>
        <dbReference type="ChEBI" id="CHEBI:29105"/>
        <note>catalytic</note>
    </ligand>
</feature>
<dbReference type="Gene3D" id="3.40.140.10">
    <property type="entry name" value="Cytidine Deaminase, domain 2"/>
    <property type="match status" value="1"/>
</dbReference>
<comment type="catalytic activity">
    <reaction evidence="14 15">
        <text>2,5-diamino-6-hydroxy-4-(5-phosphoribosylamino)-pyrimidine + H2O + H(+) = 5-amino-6-(5-phospho-D-ribosylamino)uracil + NH4(+)</text>
        <dbReference type="Rhea" id="RHEA:21868"/>
        <dbReference type="ChEBI" id="CHEBI:15377"/>
        <dbReference type="ChEBI" id="CHEBI:15378"/>
        <dbReference type="ChEBI" id="CHEBI:28938"/>
        <dbReference type="ChEBI" id="CHEBI:58453"/>
        <dbReference type="ChEBI" id="CHEBI:58614"/>
        <dbReference type="EC" id="3.5.4.26"/>
    </reaction>
</comment>
<keyword evidence="11 15" id="KW-0560">Oxidoreductase</keyword>
<dbReference type="AlphaFoldDB" id="A0A6I0EUL9"/>
<dbReference type="PIRSF" id="PIRSF006769">
    <property type="entry name" value="RibD"/>
    <property type="match status" value="1"/>
</dbReference>
<dbReference type="InterPro" id="IPR004794">
    <property type="entry name" value="Eubact_RibD"/>
</dbReference>
<evidence type="ECO:0000256" key="3">
    <source>
        <dbReference type="ARBA" id="ARBA00004910"/>
    </source>
</evidence>
<dbReference type="OrthoDB" id="9800865at2"/>
<feature type="binding site" evidence="18">
    <location>
        <position position="52"/>
    </location>
    <ligand>
        <name>Zn(2+)</name>
        <dbReference type="ChEBI" id="CHEBI:29105"/>
        <note>catalytic</note>
    </ligand>
</feature>
<accession>A0A6I0EUL9</accession>
<dbReference type="SUPFAM" id="SSF53927">
    <property type="entry name" value="Cytidine deaminase-like"/>
    <property type="match status" value="1"/>
</dbReference>
<dbReference type="SUPFAM" id="SSF53597">
    <property type="entry name" value="Dihydrofolate reductase-like"/>
    <property type="match status" value="1"/>
</dbReference>
<dbReference type="PANTHER" id="PTHR38011">
    <property type="entry name" value="DIHYDROFOLATE REDUCTASE FAMILY PROTEIN (AFU_ORTHOLOGUE AFUA_8G06820)"/>
    <property type="match status" value="1"/>
</dbReference>
<comment type="cofactor">
    <cofactor evidence="15 18">
        <name>Zn(2+)</name>
        <dbReference type="ChEBI" id="CHEBI:29105"/>
    </cofactor>
    <text evidence="15 18">Binds 1 zinc ion.</text>
</comment>
<feature type="binding site" evidence="17">
    <location>
        <position position="156"/>
    </location>
    <ligand>
        <name>NADP(+)</name>
        <dbReference type="ChEBI" id="CHEBI:58349"/>
    </ligand>
</feature>
<feature type="binding site" evidence="17">
    <location>
        <position position="206"/>
    </location>
    <ligand>
        <name>substrate</name>
    </ligand>
</feature>
<feature type="binding site" evidence="18">
    <location>
        <position position="86"/>
    </location>
    <ligand>
        <name>Zn(2+)</name>
        <dbReference type="ChEBI" id="CHEBI:29105"/>
        <note>catalytic</note>
    </ligand>
</feature>
<keyword evidence="9 15" id="KW-0862">Zinc</keyword>
<dbReference type="CDD" id="cd01284">
    <property type="entry name" value="Riboflavin_deaminase-reductase"/>
    <property type="match status" value="1"/>
</dbReference>
<evidence type="ECO:0000256" key="12">
    <source>
        <dbReference type="ARBA" id="ARBA00023268"/>
    </source>
</evidence>
<dbReference type="PROSITE" id="PS51747">
    <property type="entry name" value="CYT_DCMP_DEAMINASES_2"/>
    <property type="match status" value="1"/>
</dbReference>
<keyword evidence="10 15" id="KW-0521">NADP</keyword>
<dbReference type="UniPathway" id="UPA00275">
    <property type="reaction ID" value="UER00401"/>
</dbReference>
<feature type="binding site" evidence="17">
    <location>
        <position position="186"/>
    </location>
    <ligand>
        <name>substrate</name>
    </ligand>
</feature>
<dbReference type="InterPro" id="IPR002125">
    <property type="entry name" value="CMP_dCMP_dom"/>
</dbReference>
<evidence type="ECO:0000256" key="6">
    <source>
        <dbReference type="ARBA" id="ARBA00022619"/>
    </source>
</evidence>